<accession>A0A561SJQ1</accession>
<dbReference type="RefSeq" id="WP_147254335.1">
    <property type="nucleotide sequence ID" value="NZ_VIWU01000001.1"/>
</dbReference>
<dbReference type="AlphaFoldDB" id="A0A561SJQ1"/>
<evidence type="ECO:0000313" key="1">
    <source>
        <dbReference type="EMBL" id="TWF75064.1"/>
    </source>
</evidence>
<keyword evidence="2" id="KW-1185">Reference proteome</keyword>
<protein>
    <submittedName>
        <fullName evidence="1">Uncharacterized protein</fullName>
    </submittedName>
</protein>
<sequence length="184" mass="19992">MATTETGAPRPGVGVGPTSEFSLFFRLKPGHGDALREALEALQTHPGYRPGEYHMAIATIHEARFVLFDEDTRLLFATSFDGSWDAYMDDFATSGPTLQLFDATFQHVEGYDGLPDAAAVKTFILGAQVTAAAYARNYPGTVKEIRKALRVNKAFQQVLDDPEAATVLQQPALKPLLDEAADST</sequence>
<dbReference type="EMBL" id="VIWU01000001">
    <property type="protein sequence ID" value="TWF75064.1"/>
    <property type="molecule type" value="Genomic_DNA"/>
</dbReference>
<dbReference type="Proteomes" id="UP000321261">
    <property type="component" value="Unassembled WGS sequence"/>
</dbReference>
<gene>
    <name evidence="1" type="ORF">FHX44_11948</name>
</gene>
<proteinExistence type="predicted"/>
<organism evidence="1 2">
    <name type="scientific">Pseudonocardia hierapolitana</name>
    <dbReference type="NCBI Taxonomy" id="1128676"/>
    <lineage>
        <taxon>Bacteria</taxon>
        <taxon>Bacillati</taxon>
        <taxon>Actinomycetota</taxon>
        <taxon>Actinomycetes</taxon>
        <taxon>Pseudonocardiales</taxon>
        <taxon>Pseudonocardiaceae</taxon>
        <taxon>Pseudonocardia</taxon>
    </lineage>
</organism>
<comment type="caution">
    <text evidence="1">The sequence shown here is derived from an EMBL/GenBank/DDBJ whole genome shotgun (WGS) entry which is preliminary data.</text>
</comment>
<name>A0A561SJQ1_9PSEU</name>
<dbReference type="OrthoDB" id="116741at2"/>
<reference evidence="1 2" key="1">
    <citation type="submission" date="2019-06" db="EMBL/GenBank/DDBJ databases">
        <title>Sequencing the genomes of 1000 actinobacteria strains.</title>
        <authorList>
            <person name="Klenk H.-P."/>
        </authorList>
    </citation>
    <scope>NUCLEOTIDE SEQUENCE [LARGE SCALE GENOMIC DNA]</scope>
    <source>
        <strain evidence="1 2">DSM 45671</strain>
    </source>
</reference>
<evidence type="ECO:0000313" key="2">
    <source>
        <dbReference type="Proteomes" id="UP000321261"/>
    </source>
</evidence>